<keyword evidence="12" id="KW-1185">Reference proteome</keyword>
<comment type="caution">
    <text evidence="11">The sequence shown here is derived from an EMBL/GenBank/DDBJ whole genome shotgun (WGS) entry which is preliminary data.</text>
</comment>
<dbReference type="NCBIfam" id="TIGR03004">
    <property type="entry name" value="ectoine_ehuC"/>
    <property type="match status" value="1"/>
</dbReference>
<dbReference type="InterPro" id="IPR010065">
    <property type="entry name" value="AA_ABC_transptr_permease_3TM"/>
</dbReference>
<keyword evidence="5" id="KW-0029">Amino-acid transport</keyword>
<keyword evidence="3" id="KW-1003">Cell membrane</keyword>
<feature type="domain" description="ABC transmembrane type-1" evidence="10">
    <location>
        <begin position="13"/>
        <end position="198"/>
    </location>
</feature>
<dbReference type="InterPro" id="IPR043429">
    <property type="entry name" value="ArtM/GltK/GlnP/TcyL/YhdX-like"/>
</dbReference>
<feature type="transmembrane region" description="Helical" evidence="8">
    <location>
        <begin position="51"/>
        <end position="70"/>
    </location>
</feature>
<gene>
    <name evidence="11" type="primary">ehuC</name>
    <name evidence="11" type="ORF">NGB36_20445</name>
</gene>
<evidence type="ECO:0000313" key="11">
    <source>
        <dbReference type="EMBL" id="MCQ4082907.1"/>
    </source>
</evidence>
<keyword evidence="6 8" id="KW-1133">Transmembrane helix</keyword>
<evidence type="ECO:0000313" key="12">
    <source>
        <dbReference type="Proteomes" id="UP001057702"/>
    </source>
</evidence>
<evidence type="ECO:0000259" key="10">
    <source>
        <dbReference type="PROSITE" id="PS50928"/>
    </source>
</evidence>
<evidence type="ECO:0000256" key="9">
    <source>
        <dbReference type="SAM" id="MobiDB-lite"/>
    </source>
</evidence>
<comment type="subcellular location">
    <subcellularLocation>
        <location evidence="1 8">Cell membrane</location>
        <topology evidence="1 8">Multi-pass membrane protein</topology>
    </subcellularLocation>
</comment>
<dbReference type="PANTHER" id="PTHR30614">
    <property type="entry name" value="MEMBRANE COMPONENT OF AMINO ACID ABC TRANSPORTER"/>
    <property type="match status" value="1"/>
</dbReference>
<dbReference type="InterPro" id="IPR014342">
    <property type="entry name" value="Ectoine_EhuC"/>
</dbReference>
<dbReference type="InterPro" id="IPR000515">
    <property type="entry name" value="MetI-like"/>
</dbReference>
<name>A0ABT1PZ22_9ACTN</name>
<evidence type="ECO:0000256" key="5">
    <source>
        <dbReference type="ARBA" id="ARBA00022970"/>
    </source>
</evidence>
<evidence type="ECO:0000256" key="4">
    <source>
        <dbReference type="ARBA" id="ARBA00022692"/>
    </source>
</evidence>
<keyword evidence="7 8" id="KW-0472">Membrane</keyword>
<keyword evidence="2 8" id="KW-0813">Transport</keyword>
<dbReference type="EMBL" id="JANFNG010000016">
    <property type="protein sequence ID" value="MCQ4082907.1"/>
    <property type="molecule type" value="Genomic_DNA"/>
</dbReference>
<organism evidence="11 12">
    <name type="scientific">Streptomyces humicola</name>
    <dbReference type="NCBI Taxonomy" id="2953240"/>
    <lineage>
        <taxon>Bacteria</taxon>
        <taxon>Bacillati</taxon>
        <taxon>Actinomycetota</taxon>
        <taxon>Actinomycetes</taxon>
        <taxon>Kitasatosporales</taxon>
        <taxon>Streptomycetaceae</taxon>
        <taxon>Streptomyces</taxon>
    </lineage>
</organism>
<comment type="similarity">
    <text evidence="8">Belongs to the binding-protein-dependent transport system permease family.</text>
</comment>
<dbReference type="Pfam" id="PF00528">
    <property type="entry name" value="BPD_transp_1"/>
    <property type="match status" value="1"/>
</dbReference>
<dbReference type="Proteomes" id="UP001057702">
    <property type="component" value="Unassembled WGS sequence"/>
</dbReference>
<dbReference type="SUPFAM" id="SSF161098">
    <property type="entry name" value="MetI-like"/>
    <property type="match status" value="1"/>
</dbReference>
<evidence type="ECO:0000256" key="8">
    <source>
        <dbReference type="RuleBase" id="RU363032"/>
    </source>
</evidence>
<protein>
    <submittedName>
        <fullName evidence="11">Ectoine/hydroxyectoine ABC transporter permease subunit EhuC</fullName>
    </submittedName>
</protein>
<accession>A0ABT1PZ22</accession>
<feature type="transmembrane region" description="Helical" evidence="8">
    <location>
        <begin position="20"/>
        <end position="39"/>
    </location>
</feature>
<dbReference type="PROSITE" id="PS50928">
    <property type="entry name" value="ABC_TM1"/>
    <property type="match status" value="1"/>
</dbReference>
<reference evidence="11" key="1">
    <citation type="submission" date="2022-06" db="EMBL/GenBank/DDBJ databases">
        <title>Draft genome sequence of Streptomyces sp. RB6PN25 isolated from peat swamp forest in Thailand.</title>
        <authorList>
            <person name="Duangmal K."/>
            <person name="Klaysubun C."/>
        </authorList>
    </citation>
    <scope>NUCLEOTIDE SEQUENCE</scope>
    <source>
        <strain evidence="11">RB6PN25</strain>
    </source>
</reference>
<keyword evidence="4 8" id="KW-0812">Transmembrane</keyword>
<dbReference type="PANTHER" id="PTHR30614:SF0">
    <property type="entry name" value="L-CYSTINE TRANSPORT SYSTEM PERMEASE PROTEIN TCYL"/>
    <property type="match status" value="1"/>
</dbReference>
<dbReference type="RefSeq" id="WP_255921812.1">
    <property type="nucleotide sequence ID" value="NZ_JANFNG010000016.1"/>
</dbReference>
<dbReference type="NCBIfam" id="TIGR01726">
    <property type="entry name" value="HEQRo_perm_3TM"/>
    <property type="match status" value="1"/>
</dbReference>
<evidence type="ECO:0000256" key="1">
    <source>
        <dbReference type="ARBA" id="ARBA00004651"/>
    </source>
</evidence>
<feature type="transmembrane region" description="Helical" evidence="8">
    <location>
        <begin position="181"/>
        <end position="201"/>
    </location>
</feature>
<evidence type="ECO:0000256" key="3">
    <source>
        <dbReference type="ARBA" id="ARBA00022475"/>
    </source>
</evidence>
<evidence type="ECO:0000256" key="6">
    <source>
        <dbReference type="ARBA" id="ARBA00022989"/>
    </source>
</evidence>
<dbReference type="CDD" id="cd06261">
    <property type="entry name" value="TM_PBP2"/>
    <property type="match status" value="1"/>
</dbReference>
<dbReference type="Gene3D" id="1.10.3720.10">
    <property type="entry name" value="MetI-like"/>
    <property type="match status" value="1"/>
</dbReference>
<sequence>MTIGLFELLLKGLWLTVQLTVYSAALAGVIAFIVGLARLSPLWIVRFLSGVYVEFFRGTSALVLMFWLFFALPLTGWQLAPVWAGTLALGISYGAYGSEVVRGAINAVTPAQREAAIALSFTPWQRMRLVILPQAVPTMLPPFNNLLIELLKGTALVSILGISDLAFNAQLVRLATGNSAQAYGIILVMYFVVAFVLTRLMRMLERRAKASLGQGPARSAAKPAAVPPTALGDAANDAIETGGGAA</sequence>
<proteinExistence type="inferred from homology"/>
<dbReference type="InterPro" id="IPR035906">
    <property type="entry name" value="MetI-like_sf"/>
</dbReference>
<evidence type="ECO:0000256" key="2">
    <source>
        <dbReference type="ARBA" id="ARBA00022448"/>
    </source>
</evidence>
<evidence type="ECO:0000256" key="7">
    <source>
        <dbReference type="ARBA" id="ARBA00023136"/>
    </source>
</evidence>
<feature type="region of interest" description="Disordered" evidence="9">
    <location>
        <begin position="218"/>
        <end position="246"/>
    </location>
</feature>